<evidence type="ECO:0000313" key="1">
    <source>
        <dbReference type="EMBL" id="CAF1317462.1"/>
    </source>
</evidence>
<dbReference type="Proteomes" id="UP000663829">
    <property type="component" value="Unassembled WGS sequence"/>
</dbReference>
<keyword evidence="3" id="KW-1185">Reference proteome</keyword>
<dbReference type="AlphaFoldDB" id="A0A815F177"/>
<dbReference type="OrthoDB" id="10065093at2759"/>
<dbReference type="Proteomes" id="UP000681722">
    <property type="component" value="Unassembled WGS sequence"/>
</dbReference>
<organism evidence="1 3">
    <name type="scientific">Didymodactylos carnosus</name>
    <dbReference type="NCBI Taxonomy" id="1234261"/>
    <lineage>
        <taxon>Eukaryota</taxon>
        <taxon>Metazoa</taxon>
        <taxon>Spiralia</taxon>
        <taxon>Gnathifera</taxon>
        <taxon>Rotifera</taxon>
        <taxon>Eurotatoria</taxon>
        <taxon>Bdelloidea</taxon>
        <taxon>Philodinida</taxon>
        <taxon>Philodinidae</taxon>
        <taxon>Didymodactylos</taxon>
    </lineage>
</organism>
<evidence type="ECO:0000313" key="3">
    <source>
        <dbReference type="Proteomes" id="UP000663829"/>
    </source>
</evidence>
<comment type="caution">
    <text evidence="1">The sequence shown here is derived from an EMBL/GenBank/DDBJ whole genome shotgun (WGS) entry which is preliminary data.</text>
</comment>
<dbReference type="EMBL" id="CAJOBC010045926">
    <property type="protein sequence ID" value="CAF4160652.1"/>
    <property type="molecule type" value="Genomic_DNA"/>
</dbReference>
<name>A0A815F177_9BILA</name>
<reference evidence="1" key="1">
    <citation type="submission" date="2021-02" db="EMBL/GenBank/DDBJ databases">
        <authorList>
            <person name="Nowell W R."/>
        </authorList>
    </citation>
    <scope>NUCLEOTIDE SEQUENCE</scope>
</reference>
<accession>A0A815F177</accession>
<sequence length="562" mass="64919">MAQALNFPDKTTEPYDSIYIFCTDTGKAAQWAAPHYEYVKIFSFEADLLTRLTKDLGEEFLNHGQELLAANQIDAADERLTWAKSLFIRHDKLKFIPQPTQSPASVSTDKQQEKICDFQPTSNQQGKPSEKLIEIDRLLAEVHERVKQRRQDNDLDHDELPALAVSNQIIIRPDHCVVWLDERLGSCQQAETAAEHETDLPNFTSIQQDNSSPRYLAQLEHEMKICFFNTHESVETFDDIDACCQYMITSTGTQTIFFITSSSFAEKILPYLAEKWNSIKIYILGDYVPRDVDLIHNYQGSIQILLFDLYKNLLIRILQDISKHYLSKGVDHGHRTSSAAMSALVYFNWAKETAIRANQLSENDFRDHLNDIEKRIDETEKLIKTTQFTDDDTTRRMEMCSLDEDSDSVVIIFIVGLEMELIRLDSGIGQLITCTTNAQLMLDLPNLKSLTPILIVSRTLPSDDLLSRMQLLHYYFFSKPQEPMQSLPTSDRNVSYVYSIDHLMSELYHKLGQHYRKHAFRASLDPEDQHKAKRLLQKSTQCYKLLECDTEKTLKRYAEMLK</sequence>
<evidence type="ECO:0000313" key="2">
    <source>
        <dbReference type="EMBL" id="CAF4160652.1"/>
    </source>
</evidence>
<gene>
    <name evidence="1" type="ORF">GPM918_LOCUS29305</name>
    <name evidence="2" type="ORF">SRO942_LOCUS29877</name>
</gene>
<dbReference type="EMBL" id="CAJNOQ010013246">
    <property type="protein sequence ID" value="CAF1317462.1"/>
    <property type="molecule type" value="Genomic_DNA"/>
</dbReference>
<proteinExistence type="predicted"/>
<protein>
    <submittedName>
        <fullName evidence="1">Uncharacterized protein</fullName>
    </submittedName>
</protein>